<protein>
    <submittedName>
        <fullName evidence="1">Uncharacterized protein</fullName>
    </submittedName>
</protein>
<proteinExistence type="predicted"/>
<dbReference type="EMBL" id="JAKKWZ010000010">
    <property type="protein sequence ID" value="MCG0339806.1"/>
    <property type="molecule type" value="Genomic_DNA"/>
</dbReference>
<accession>A0AAW5APS9</accession>
<evidence type="ECO:0000313" key="2">
    <source>
        <dbReference type="Proteomes" id="UP001201179"/>
    </source>
</evidence>
<reference evidence="1" key="1">
    <citation type="submission" date="2022-01" db="EMBL/GenBank/DDBJ databases">
        <authorList>
            <person name="Mingchao X."/>
        </authorList>
    </citation>
    <scope>NUCLEOTIDE SEQUENCE</scope>
    <source>
        <strain evidence="1">Bv4372</strain>
    </source>
</reference>
<evidence type="ECO:0000313" key="1">
    <source>
        <dbReference type="EMBL" id="MCG0339806.1"/>
    </source>
</evidence>
<gene>
    <name evidence="1" type="ORF">L4X52_07360</name>
</gene>
<dbReference type="RefSeq" id="WP_144408957.1">
    <property type="nucleotide sequence ID" value="NZ_JAKKWZ010000010.1"/>
</dbReference>
<sequence>MIAGSSEIKPVSFIQFAPSSAPMPSAAMRGNSITFPDGVNLSLQEGTAEGIADLLAIYRSHCRMVGGM</sequence>
<name>A0AAW5APS9_PHOVU</name>
<dbReference type="AlphaFoldDB" id="A0AAW5APS9"/>
<organism evidence="1 2">
    <name type="scientific">Phocaeicola vulgatus</name>
    <name type="common">Bacteroides vulgatus</name>
    <dbReference type="NCBI Taxonomy" id="821"/>
    <lineage>
        <taxon>Bacteria</taxon>
        <taxon>Pseudomonadati</taxon>
        <taxon>Bacteroidota</taxon>
        <taxon>Bacteroidia</taxon>
        <taxon>Bacteroidales</taxon>
        <taxon>Bacteroidaceae</taxon>
        <taxon>Phocaeicola</taxon>
    </lineage>
</organism>
<dbReference type="Proteomes" id="UP001201179">
    <property type="component" value="Unassembled WGS sequence"/>
</dbReference>
<comment type="caution">
    <text evidence="1">The sequence shown here is derived from an EMBL/GenBank/DDBJ whole genome shotgun (WGS) entry which is preliminary data.</text>
</comment>